<evidence type="ECO:0008006" key="4">
    <source>
        <dbReference type="Google" id="ProtNLM"/>
    </source>
</evidence>
<protein>
    <recommendedName>
        <fullName evidence="4">Transmembrane protein</fullName>
    </recommendedName>
</protein>
<gene>
    <name evidence="2" type="ORF">PSON_ATCC_30995.1.T0550235</name>
</gene>
<dbReference type="Proteomes" id="UP000692954">
    <property type="component" value="Unassembled WGS sequence"/>
</dbReference>
<comment type="caution">
    <text evidence="2">The sequence shown here is derived from an EMBL/GenBank/DDBJ whole genome shotgun (WGS) entry which is preliminary data.</text>
</comment>
<evidence type="ECO:0000313" key="2">
    <source>
        <dbReference type="EMBL" id="CAD8090276.1"/>
    </source>
</evidence>
<keyword evidence="1" id="KW-0472">Membrane</keyword>
<organism evidence="2 3">
    <name type="scientific">Paramecium sonneborni</name>
    <dbReference type="NCBI Taxonomy" id="65129"/>
    <lineage>
        <taxon>Eukaryota</taxon>
        <taxon>Sar</taxon>
        <taxon>Alveolata</taxon>
        <taxon>Ciliophora</taxon>
        <taxon>Intramacronucleata</taxon>
        <taxon>Oligohymenophorea</taxon>
        <taxon>Peniculida</taxon>
        <taxon>Parameciidae</taxon>
        <taxon>Paramecium</taxon>
    </lineage>
</organism>
<accession>A0A8S1NIP7</accession>
<evidence type="ECO:0000313" key="3">
    <source>
        <dbReference type="Proteomes" id="UP000692954"/>
    </source>
</evidence>
<dbReference type="EMBL" id="CAJJDN010000055">
    <property type="protein sequence ID" value="CAD8090276.1"/>
    <property type="molecule type" value="Genomic_DNA"/>
</dbReference>
<name>A0A8S1NIP7_9CILI</name>
<reference evidence="2" key="1">
    <citation type="submission" date="2021-01" db="EMBL/GenBank/DDBJ databases">
        <authorList>
            <consortium name="Genoscope - CEA"/>
            <person name="William W."/>
        </authorList>
    </citation>
    <scope>NUCLEOTIDE SEQUENCE</scope>
</reference>
<proteinExistence type="predicted"/>
<keyword evidence="1" id="KW-0812">Transmembrane</keyword>
<evidence type="ECO:0000256" key="1">
    <source>
        <dbReference type="SAM" id="Phobius"/>
    </source>
</evidence>
<feature type="transmembrane region" description="Helical" evidence="1">
    <location>
        <begin position="26"/>
        <end position="47"/>
    </location>
</feature>
<sequence>MKLWLQMNNVMMKIMNLLMDVLNANIHVHLIVKIALMVNVLIVKMVINQTITNVKKSVGTEQRHLMKCVMMEIYYLTMDAQKYVKQKYFGTVQLTKSKEVYVFKLIIQIYNYNFQISLLISNIFQ</sequence>
<keyword evidence="3" id="KW-1185">Reference proteome</keyword>
<dbReference type="AlphaFoldDB" id="A0A8S1NIP7"/>
<keyword evidence="1" id="KW-1133">Transmembrane helix</keyword>